<gene>
    <name evidence="4" type="ORF">J2Z22_000270</name>
</gene>
<dbReference type="InterPro" id="IPR017871">
    <property type="entry name" value="ABC_transporter-like_CS"/>
</dbReference>
<accession>A0ABU3H1R7</accession>
<dbReference type="EMBL" id="JAUSUY010000001">
    <property type="protein sequence ID" value="MDT3424758.1"/>
    <property type="molecule type" value="Genomic_DNA"/>
</dbReference>
<dbReference type="Pfam" id="PF00005">
    <property type="entry name" value="ABC_tran"/>
    <property type="match status" value="1"/>
</dbReference>
<evidence type="ECO:0000313" key="5">
    <source>
        <dbReference type="Proteomes" id="UP001248709"/>
    </source>
</evidence>
<proteinExistence type="predicted"/>
<protein>
    <submittedName>
        <fullName evidence="4">ABC-2 type transport system ATP-binding protein</fullName>
    </submittedName>
</protein>
<reference evidence="4 5" key="1">
    <citation type="submission" date="2023-07" db="EMBL/GenBank/DDBJ databases">
        <title>Genomic Encyclopedia of Type Strains, Phase IV (KMG-IV): sequencing the most valuable type-strain genomes for metagenomic binning, comparative biology and taxonomic classification.</title>
        <authorList>
            <person name="Goeker M."/>
        </authorList>
    </citation>
    <scope>NUCLEOTIDE SEQUENCE [LARGE SCALE GENOMIC DNA]</scope>
    <source>
        <strain evidence="4 5">T98</strain>
    </source>
</reference>
<name>A0ABU3H1R7_9BACL</name>
<feature type="domain" description="ABC transporter" evidence="3">
    <location>
        <begin position="5"/>
        <end position="234"/>
    </location>
</feature>
<dbReference type="PANTHER" id="PTHR43038">
    <property type="entry name" value="ATP-BINDING CASSETTE, SUB-FAMILY H, MEMBER 1"/>
    <property type="match status" value="1"/>
</dbReference>
<sequence>MEYAIQVEGLSKHFDNYIAVDNISFSVPRNQIFGFLGPNGSGKSTTIRMLCGVLAPTKGSVRVLDKEVHTNMDYIRQNIGYMSQKFSLYEDLSVEKNLDFYAGIYGLNKSARDARKQELLQMAKLEGKEKRLAGQLSGGWKQRLALGCAMIHRPQLMILDEPTAGVDPLSRREFWAIIRELAGQGTSFLITTHYMDEAESCDLVGFIYNGRMIGEVVSPQQLLVQEQVKGIEDVFVRYVNRMNGDGEGTGEEENNEQSL</sequence>
<dbReference type="PROSITE" id="PS00211">
    <property type="entry name" value="ABC_TRANSPORTER_1"/>
    <property type="match status" value="1"/>
</dbReference>
<dbReference type="RefSeq" id="WP_025696279.1">
    <property type="nucleotide sequence ID" value="NZ_JAUSUY010000001.1"/>
</dbReference>
<keyword evidence="5" id="KW-1185">Reference proteome</keyword>
<dbReference type="InterPro" id="IPR003439">
    <property type="entry name" value="ABC_transporter-like_ATP-bd"/>
</dbReference>
<comment type="caution">
    <text evidence="4">The sequence shown here is derived from an EMBL/GenBank/DDBJ whole genome shotgun (WGS) entry which is preliminary data.</text>
</comment>
<keyword evidence="2 4" id="KW-0067">ATP-binding</keyword>
<evidence type="ECO:0000256" key="1">
    <source>
        <dbReference type="ARBA" id="ARBA00022741"/>
    </source>
</evidence>
<dbReference type="PROSITE" id="PS50893">
    <property type="entry name" value="ABC_TRANSPORTER_2"/>
    <property type="match status" value="1"/>
</dbReference>
<dbReference type="PANTHER" id="PTHR43038:SF3">
    <property type="entry name" value="ABC TRANSPORTER G FAMILY MEMBER 20 ISOFORM X1"/>
    <property type="match status" value="1"/>
</dbReference>
<dbReference type="SUPFAM" id="SSF52540">
    <property type="entry name" value="P-loop containing nucleoside triphosphate hydrolases"/>
    <property type="match status" value="1"/>
</dbReference>
<dbReference type="InterPro" id="IPR003593">
    <property type="entry name" value="AAA+_ATPase"/>
</dbReference>
<organism evidence="4 5">
    <name type="scientific">Paenibacillus forsythiae</name>
    <dbReference type="NCBI Taxonomy" id="365616"/>
    <lineage>
        <taxon>Bacteria</taxon>
        <taxon>Bacillati</taxon>
        <taxon>Bacillota</taxon>
        <taxon>Bacilli</taxon>
        <taxon>Bacillales</taxon>
        <taxon>Paenibacillaceae</taxon>
        <taxon>Paenibacillus</taxon>
    </lineage>
</organism>
<dbReference type="Proteomes" id="UP001248709">
    <property type="component" value="Unassembled WGS sequence"/>
</dbReference>
<dbReference type="InterPro" id="IPR027417">
    <property type="entry name" value="P-loop_NTPase"/>
</dbReference>
<dbReference type="Gene3D" id="3.40.50.300">
    <property type="entry name" value="P-loop containing nucleotide triphosphate hydrolases"/>
    <property type="match status" value="1"/>
</dbReference>
<keyword evidence="1" id="KW-0547">Nucleotide-binding</keyword>
<dbReference type="CDD" id="cd03230">
    <property type="entry name" value="ABC_DR_subfamily_A"/>
    <property type="match status" value="1"/>
</dbReference>
<dbReference type="GO" id="GO:0005524">
    <property type="term" value="F:ATP binding"/>
    <property type="evidence" value="ECO:0007669"/>
    <property type="project" value="UniProtKB-KW"/>
</dbReference>
<evidence type="ECO:0000313" key="4">
    <source>
        <dbReference type="EMBL" id="MDT3424758.1"/>
    </source>
</evidence>
<evidence type="ECO:0000259" key="3">
    <source>
        <dbReference type="PROSITE" id="PS50893"/>
    </source>
</evidence>
<dbReference type="SMART" id="SM00382">
    <property type="entry name" value="AAA"/>
    <property type="match status" value="1"/>
</dbReference>
<evidence type="ECO:0000256" key="2">
    <source>
        <dbReference type="ARBA" id="ARBA00022840"/>
    </source>
</evidence>